<evidence type="ECO:0000313" key="2">
    <source>
        <dbReference type="Proteomes" id="UP000009096"/>
    </source>
</evidence>
<keyword evidence="2" id="KW-1185">Reference proteome</keyword>
<evidence type="ECO:0000313" key="1">
    <source>
        <dbReference type="EMBL" id="EWG50603.1"/>
    </source>
</evidence>
<dbReference type="VEuPathDB" id="FungiDB:FVEG_09771"/>
<dbReference type="KEGG" id="fvr:FVEG_09771"/>
<accession>W7MG07</accession>
<reference evidence="1 2" key="1">
    <citation type="journal article" date="2010" name="Nature">
        <title>Comparative genomics reveals mobile pathogenicity chromosomes in Fusarium.</title>
        <authorList>
            <person name="Ma L.J."/>
            <person name="van der Does H.C."/>
            <person name="Borkovich K.A."/>
            <person name="Coleman J.J."/>
            <person name="Daboussi M.J."/>
            <person name="Di Pietro A."/>
            <person name="Dufresne M."/>
            <person name="Freitag M."/>
            <person name="Grabherr M."/>
            <person name="Henrissat B."/>
            <person name="Houterman P.M."/>
            <person name="Kang S."/>
            <person name="Shim W.B."/>
            <person name="Woloshuk C."/>
            <person name="Xie X."/>
            <person name="Xu J.R."/>
            <person name="Antoniw J."/>
            <person name="Baker S.E."/>
            <person name="Bluhm B.H."/>
            <person name="Breakspear A."/>
            <person name="Brown D.W."/>
            <person name="Butchko R.A."/>
            <person name="Chapman S."/>
            <person name="Coulson R."/>
            <person name="Coutinho P.M."/>
            <person name="Danchin E.G."/>
            <person name="Diener A."/>
            <person name="Gale L.R."/>
            <person name="Gardiner D.M."/>
            <person name="Goff S."/>
            <person name="Hammond-Kosack K.E."/>
            <person name="Hilburn K."/>
            <person name="Hua-Van A."/>
            <person name="Jonkers W."/>
            <person name="Kazan K."/>
            <person name="Kodira C.D."/>
            <person name="Koehrsen M."/>
            <person name="Kumar L."/>
            <person name="Lee Y.H."/>
            <person name="Li L."/>
            <person name="Manners J.M."/>
            <person name="Miranda-Saavedra D."/>
            <person name="Mukherjee M."/>
            <person name="Park G."/>
            <person name="Park J."/>
            <person name="Park S.Y."/>
            <person name="Proctor R.H."/>
            <person name="Regev A."/>
            <person name="Ruiz-Roldan M.C."/>
            <person name="Sain D."/>
            <person name="Sakthikumar S."/>
            <person name="Sykes S."/>
            <person name="Schwartz D.C."/>
            <person name="Turgeon B.G."/>
            <person name="Wapinski I."/>
            <person name="Yoder O."/>
            <person name="Young S."/>
            <person name="Zeng Q."/>
            <person name="Zhou S."/>
            <person name="Galagan J."/>
            <person name="Cuomo C.A."/>
            <person name="Kistler H.C."/>
            <person name="Rep M."/>
        </authorList>
    </citation>
    <scope>NUCLEOTIDE SEQUENCE [LARGE SCALE GENOMIC DNA]</scope>
    <source>
        <strain evidence="2">M3125 / FGSC 7600</strain>
    </source>
</reference>
<proteinExistence type="predicted"/>
<sequence>MRPSSFEKYQVSICDPIPISFTKSLARTEAGRIMKHRGTKRVFIEHLCTGGYQYASQIMDPNDHLVPVKGPEGRVQVLTDGTTILKTDPRQQMEITLPWPRVANARPSRHSQYCTTAHSITQGQISLAWKGAHTTAQHLDITNIYMPPDIITLDYDGMAHGPLEQSIFDDFDPTTTHDVLFHIICIRNKGFPKRYFAIVELLRRPRGPEKKIYCANVMDETDDTVQRLMSWYDRYMDTRDRAPDADRHRTWVDTIYGNSKATTYATRHKVAYCFKIASLLFCKKGSLMVKDEAGNPGDLPNQDIRFGASGSDTALINSFLAINSLY</sequence>
<dbReference type="GeneID" id="30067409"/>
<gene>
    <name evidence="1" type="ORF">FVEG_09771</name>
</gene>
<dbReference type="Proteomes" id="UP000009096">
    <property type="component" value="Chromosome 1"/>
</dbReference>
<dbReference type="EMBL" id="CM000578">
    <property type="protein sequence ID" value="EWG50603.1"/>
    <property type="molecule type" value="Genomic_DNA"/>
</dbReference>
<organism evidence="1 2">
    <name type="scientific">Gibberella moniliformis (strain M3125 / FGSC 7600)</name>
    <name type="common">Maize ear and stalk rot fungus</name>
    <name type="synonym">Fusarium verticillioides</name>
    <dbReference type="NCBI Taxonomy" id="334819"/>
    <lineage>
        <taxon>Eukaryota</taxon>
        <taxon>Fungi</taxon>
        <taxon>Dikarya</taxon>
        <taxon>Ascomycota</taxon>
        <taxon>Pezizomycotina</taxon>
        <taxon>Sordariomycetes</taxon>
        <taxon>Hypocreomycetidae</taxon>
        <taxon>Hypocreales</taxon>
        <taxon>Nectriaceae</taxon>
        <taxon>Fusarium</taxon>
        <taxon>Fusarium fujikuroi species complex</taxon>
    </lineage>
</organism>
<name>W7MG07_GIBM7</name>
<dbReference type="EMBL" id="DS022254">
    <property type="protein sequence ID" value="EWG50603.1"/>
    <property type="molecule type" value="Genomic_DNA"/>
</dbReference>
<dbReference type="RefSeq" id="XP_018756794.1">
    <property type="nucleotide sequence ID" value="XM_018898839.1"/>
</dbReference>
<protein>
    <submittedName>
        <fullName evidence="1">Uncharacterized protein</fullName>
    </submittedName>
</protein>
<dbReference type="AlphaFoldDB" id="W7MG07"/>